<organism evidence="3 4">
    <name type="scientific">Lachnoanaerobaculum saburreum DSM 3986</name>
    <dbReference type="NCBI Taxonomy" id="887325"/>
    <lineage>
        <taxon>Bacteria</taxon>
        <taxon>Bacillati</taxon>
        <taxon>Bacillota</taxon>
        <taxon>Clostridia</taxon>
        <taxon>Lachnospirales</taxon>
        <taxon>Lachnospiraceae</taxon>
        <taxon>Lachnoanaerobaculum</taxon>
    </lineage>
</organism>
<comment type="caution">
    <text evidence="3">The sequence shown here is derived from an EMBL/GenBank/DDBJ whole genome shotgun (WGS) entry which is preliminary data.</text>
</comment>
<dbReference type="GO" id="GO:0046872">
    <property type="term" value="F:metal ion binding"/>
    <property type="evidence" value="ECO:0007669"/>
    <property type="project" value="UniProtKB-KW"/>
</dbReference>
<protein>
    <submittedName>
        <fullName evidence="3">Hydrolase, TatD family</fullName>
    </submittedName>
</protein>
<dbReference type="InterPro" id="IPR032466">
    <property type="entry name" value="Metal_Hydrolase"/>
</dbReference>
<evidence type="ECO:0000256" key="2">
    <source>
        <dbReference type="PIRSR" id="PIRSR005902-1"/>
    </source>
</evidence>
<name>E6LMA9_9FIRM</name>
<dbReference type="PANTHER" id="PTHR46124:SF2">
    <property type="entry name" value="D-AMINOACYL-TRNA DEACYLASE"/>
    <property type="match status" value="1"/>
</dbReference>
<dbReference type="AlphaFoldDB" id="E6LMA9"/>
<feature type="binding site" evidence="2">
    <location>
        <position position="124"/>
    </location>
    <ligand>
        <name>a divalent metal cation</name>
        <dbReference type="ChEBI" id="CHEBI:60240"/>
        <label>2</label>
    </ligand>
</feature>
<dbReference type="Pfam" id="PF01026">
    <property type="entry name" value="TatD_DNase"/>
    <property type="match status" value="1"/>
</dbReference>
<feature type="binding site" evidence="2">
    <location>
        <position position="10"/>
    </location>
    <ligand>
        <name>a divalent metal cation</name>
        <dbReference type="ChEBI" id="CHEBI:60240"/>
        <label>1</label>
    </ligand>
</feature>
<evidence type="ECO:0000313" key="3">
    <source>
        <dbReference type="EMBL" id="EFU77004.1"/>
    </source>
</evidence>
<dbReference type="HOGENOM" id="CLU_031506_5_1_9"/>
<reference evidence="3 4" key="1">
    <citation type="submission" date="2010-12" db="EMBL/GenBank/DDBJ databases">
        <authorList>
            <person name="Muzny D."/>
            <person name="Qin X."/>
            <person name="Deng J."/>
            <person name="Jiang H."/>
            <person name="Liu Y."/>
            <person name="Qu J."/>
            <person name="Song X.-Z."/>
            <person name="Zhang L."/>
            <person name="Thornton R."/>
            <person name="Coyle M."/>
            <person name="Francisco L."/>
            <person name="Jackson L."/>
            <person name="Javaid M."/>
            <person name="Korchina V."/>
            <person name="Kovar C."/>
            <person name="Mata R."/>
            <person name="Mathew T."/>
            <person name="Ngo R."/>
            <person name="Nguyen L."/>
            <person name="Nguyen N."/>
            <person name="Okwuonu G."/>
            <person name="Ongeri F."/>
            <person name="Pham C."/>
            <person name="Simmons D."/>
            <person name="Wilczek-Boney K."/>
            <person name="Hale W."/>
            <person name="Jakkamsetti A."/>
            <person name="Pham P."/>
            <person name="Ruth R."/>
            <person name="San Lucas F."/>
            <person name="Warren J."/>
            <person name="Zhang J."/>
            <person name="Zhao Z."/>
            <person name="Zhou C."/>
            <person name="Zhu D."/>
            <person name="Lee S."/>
            <person name="Bess C."/>
            <person name="Blankenburg K."/>
            <person name="Forbes L."/>
            <person name="Fu Q."/>
            <person name="Gubbala S."/>
            <person name="Hirani K."/>
            <person name="Jayaseelan J.C."/>
            <person name="Lara F."/>
            <person name="Munidasa M."/>
            <person name="Palculict T."/>
            <person name="Patil S."/>
            <person name="Pu L.-L."/>
            <person name="Saada N."/>
            <person name="Tang L."/>
            <person name="Weissenberger G."/>
            <person name="Zhu Y."/>
            <person name="Hemphill L."/>
            <person name="Shang Y."/>
            <person name="Youmans B."/>
            <person name="Ayvaz T."/>
            <person name="Ross M."/>
            <person name="Santibanez J."/>
            <person name="Aqrawi P."/>
            <person name="Gross S."/>
            <person name="Joshi V."/>
            <person name="Fowler G."/>
            <person name="Nazareth L."/>
            <person name="Reid J."/>
            <person name="Worley K."/>
            <person name="Petrosino J."/>
            <person name="Highlander S."/>
            <person name="Gibbs R."/>
        </authorList>
    </citation>
    <scope>NUCLEOTIDE SEQUENCE [LARGE SCALE GENOMIC DNA]</scope>
    <source>
        <strain evidence="3 4">DSM 3986</strain>
    </source>
</reference>
<dbReference type="EMBL" id="AEPW01000046">
    <property type="protein sequence ID" value="EFU77004.1"/>
    <property type="molecule type" value="Genomic_DNA"/>
</dbReference>
<feature type="binding site" evidence="2">
    <location>
        <position position="87"/>
    </location>
    <ligand>
        <name>a divalent metal cation</name>
        <dbReference type="ChEBI" id="CHEBI:60240"/>
        <label>1</label>
    </ligand>
</feature>
<dbReference type="InterPro" id="IPR001130">
    <property type="entry name" value="TatD-like"/>
</dbReference>
<evidence type="ECO:0000313" key="4">
    <source>
        <dbReference type="Proteomes" id="UP000003434"/>
    </source>
</evidence>
<feature type="binding site" evidence="2">
    <location>
        <position position="194"/>
    </location>
    <ligand>
        <name>a divalent metal cation</name>
        <dbReference type="ChEBI" id="CHEBI:60240"/>
        <label>1</label>
    </ligand>
</feature>
<keyword evidence="1 3" id="KW-0378">Hydrolase</keyword>
<dbReference type="RefSeq" id="WP_008750861.1">
    <property type="nucleotide sequence ID" value="NZ_GL622296.1"/>
</dbReference>
<keyword evidence="2" id="KW-0479">Metal-binding</keyword>
<dbReference type="CDD" id="cd01310">
    <property type="entry name" value="TatD_DNAse"/>
    <property type="match status" value="1"/>
</dbReference>
<dbReference type="InterPro" id="IPR018228">
    <property type="entry name" value="DNase_TatD-rel_CS"/>
</dbReference>
<proteinExistence type="predicted"/>
<accession>E6LMA9</accession>
<dbReference type="Gene3D" id="3.20.20.140">
    <property type="entry name" value="Metal-dependent hydrolases"/>
    <property type="match status" value="1"/>
</dbReference>
<dbReference type="Proteomes" id="UP000003434">
    <property type="component" value="Unassembled WGS sequence"/>
</dbReference>
<dbReference type="eggNOG" id="COG0084">
    <property type="taxonomic scope" value="Bacteria"/>
</dbReference>
<sequence length="240" mass="28123">MKNLIDTHFHLDHYRNYFEIAKTITELEQYTICVTNSPGIFLSCKNLIPETKYLKFAIGFHPQETTLGGREINDFIRLISSTNYVGEIGLDYSQKSYMSKPLQLKYFEQIVEICASKNKFMTIHVRKAEKDAIRILEKYHPTKAIIHWYTGGCDDMLRLVDLGCYFSINTNMVKGSKKENYHLLPLERILIESDGPYTKVNNKKYTPALLKDAYEEISRFYNNPDLPRNIYYNFEKILLS</sequence>
<dbReference type="PANTHER" id="PTHR46124">
    <property type="entry name" value="D-AMINOACYL-TRNA DEACYLASE"/>
    <property type="match status" value="1"/>
</dbReference>
<feature type="binding site" evidence="2">
    <location>
        <position position="8"/>
    </location>
    <ligand>
        <name>a divalent metal cation</name>
        <dbReference type="ChEBI" id="CHEBI:60240"/>
        <label>1</label>
    </ligand>
</feature>
<gene>
    <name evidence="3" type="ORF">HMPREF0381_1094</name>
</gene>
<dbReference type="SUPFAM" id="SSF51556">
    <property type="entry name" value="Metallo-dependent hydrolases"/>
    <property type="match status" value="1"/>
</dbReference>
<dbReference type="GO" id="GO:0016788">
    <property type="term" value="F:hydrolase activity, acting on ester bonds"/>
    <property type="evidence" value="ECO:0007669"/>
    <property type="project" value="InterPro"/>
</dbReference>
<dbReference type="PROSITE" id="PS01137">
    <property type="entry name" value="TATD_1"/>
    <property type="match status" value="1"/>
</dbReference>
<dbReference type="PIRSF" id="PIRSF005902">
    <property type="entry name" value="DNase_TatD"/>
    <property type="match status" value="1"/>
</dbReference>
<evidence type="ECO:0000256" key="1">
    <source>
        <dbReference type="ARBA" id="ARBA00022801"/>
    </source>
</evidence>
<feature type="binding site" evidence="2">
    <location>
        <position position="147"/>
    </location>
    <ligand>
        <name>a divalent metal cation</name>
        <dbReference type="ChEBI" id="CHEBI:60240"/>
        <label>2</label>
    </ligand>
</feature>